<dbReference type="EMBL" id="RRCF01000002">
    <property type="protein sequence ID" value="RRJ21115.1"/>
    <property type="molecule type" value="Genomic_DNA"/>
</dbReference>
<feature type="domain" description="HTH tetR-type" evidence="5">
    <location>
        <begin position="17"/>
        <end position="77"/>
    </location>
</feature>
<dbReference type="OrthoDB" id="270177at2"/>
<dbReference type="AlphaFoldDB" id="A0A3P3QJ93"/>
<evidence type="ECO:0000313" key="6">
    <source>
        <dbReference type="EMBL" id="RRJ21115.1"/>
    </source>
</evidence>
<dbReference type="Pfam" id="PF16925">
    <property type="entry name" value="TetR_C_13"/>
    <property type="match status" value="1"/>
</dbReference>
<dbReference type="PRINTS" id="PR00455">
    <property type="entry name" value="HTHTETR"/>
</dbReference>
<evidence type="ECO:0000256" key="4">
    <source>
        <dbReference type="PROSITE-ProRule" id="PRU00335"/>
    </source>
</evidence>
<dbReference type="Pfam" id="PF00440">
    <property type="entry name" value="TetR_N"/>
    <property type="match status" value="1"/>
</dbReference>
<dbReference type="GO" id="GO:0003677">
    <property type="term" value="F:DNA binding"/>
    <property type="evidence" value="ECO:0007669"/>
    <property type="project" value="UniProtKB-UniRule"/>
</dbReference>
<dbReference type="PANTHER" id="PTHR47506:SF1">
    <property type="entry name" value="HTH-TYPE TRANSCRIPTIONAL REGULATOR YJDC"/>
    <property type="match status" value="1"/>
</dbReference>
<evidence type="ECO:0000313" key="7">
    <source>
        <dbReference type="Proteomes" id="UP000276260"/>
    </source>
</evidence>
<accession>A0A3P3QJ93</accession>
<feature type="DNA-binding region" description="H-T-H motif" evidence="4">
    <location>
        <begin position="40"/>
        <end position="59"/>
    </location>
</feature>
<proteinExistence type="predicted"/>
<dbReference type="Gene3D" id="1.10.10.60">
    <property type="entry name" value="Homeodomain-like"/>
    <property type="match status" value="1"/>
</dbReference>
<dbReference type="SUPFAM" id="SSF46689">
    <property type="entry name" value="Homeodomain-like"/>
    <property type="match status" value="1"/>
</dbReference>
<evidence type="ECO:0000256" key="2">
    <source>
        <dbReference type="ARBA" id="ARBA00023125"/>
    </source>
</evidence>
<name>A0A3P3QJ93_9GAMM</name>
<organism evidence="6 7">
    <name type="scientific">Rheinheimera mesophila</name>
    <dbReference type="NCBI Taxonomy" id="1547515"/>
    <lineage>
        <taxon>Bacteria</taxon>
        <taxon>Pseudomonadati</taxon>
        <taxon>Pseudomonadota</taxon>
        <taxon>Gammaproteobacteria</taxon>
        <taxon>Chromatiales</taxon>
        <taxon>Chromatiaceae</taxon>
        <taxon>Rheinheimera</taxon>
    </lineage>
</organism>
<keyword evidence="7" id="KW-1185">Reference proteome</keyword>
<sequence>MSATAVTPAPTVGRPRAFDMEKALQKALEVFWRKGYEGASLPDLCEAMGINKPSLYAAFGNKEQLFLKAIELYENRPCAFFYPALEKQSSYEVVQHMLCGAASANADPNNPPGCVIVQGALACSESAAFVKEALIIKRRAGEAALCTRLQRAKDEGDLPADADPAALARYIGAVLQGMAIQATSGASCAELKQVAETVLSAWPGKRPEPC</sequence>
<dbReference type="PANTHER" id="PTHR47506">
    <property type="entry name" value="TRANSCRIPTIONAL REGULATORY PROTEIN"/>
    <property type="match status" value="1"/>
</dbReference>
<dbReference type="RefSeq" id="WP_046519945.1">
    <property type="nucleotide sequence ID" value="NZ_LAVS01000020.1"/>
</dbReference>
<keyword evidence="1" id="KW-0805">Transcription regulation</keyword>
<dbReference type="InterPro" id="IPR009057">
    <property type="entry name" value="Homeodomain-like_sf"/>
</dbReference>
<evidence type="ECO:0000256" key="3">
    <source>
        <dbReference type="ARBA" id="ARBA00023163"/>
    </source>
</evidence>
<gene>
    <name evidence="6" type="ORF">EIK76_09515</name>
</gene>
<dbReference type="Proteomes" id="UP000276260">
    <property type="component" value="Unassembled WGS sequence"/>
</dbReference>
<dbReference type="PROSITE" id="PS50977">
    <property type="entry name" value="HTH_TETR_2"/>
    <property type="match status" value="1"/>
</dbReference>
<dbReference type="InterPro" id="IPR001647">
    <property type="entry name" value="HTH_TetR"/>
</dbReference>
<evidence type="ECO:0000259" key="5">
    <source>
        <dbReference type="PROSITE" id="PS50977"/>
    </source>
</evidence>
<dbReference type="InterPro" id="IPR036271">
    <property type="entry name" value="Tet_transcr_reg_TetR-rel_C_sf"/>
</dbReference>
<dbReference type="Gene3D" id="1.10.357.10">
    <property type="entry name" value="Tetracycline Repressor, domain 2"/>
    <property type="match status" value="1"/>
</dbReference>
<dbReference type="InterPro" id="IPR023772">
    <property type="entry name" value="DNA-bd_HTH_TetR-type_CS"/>
</dbReference>
<dbReference type="SUPFAM" id="SSF48498">
    <property type="entry name" value="Tetracyclin repressor-like, C-terminal domain"/>
    <property type="match status" value="1"/>
</dbReference>
<dbReference type="PROSITE" id="PS01081">
    <property type="entry name" value="HTH_TETR_1"/>
    <property type="match status" value="1"/>
</dbReference>
<protein>
    <submittedName>
        <fullName evidence="6">TetR/AcrR family transcriptional regulator</fullName>
    </submittedName>
</protein>
<keyword evidence="2 4" id="KW-0238">DNA-binding</keyword>
<keyword evidence="3" id="KW-0804">Transcription</keyword>
<reference evidence="6 7" key="1">
    <citation type="submission" date="2018-11" db="EMBL/GenBank/DDBJ databases">
        <title>Draft genome analysis of Rheinheimera mesophila isolated from an industrial waste site.</title>
        <authorList>
            <person name="Yu Q."/>
            <person name="Qi Y."/>
            <person name="Zhang H."/>
            <person name="Lu Y."/>
            <person name="Pu J."/>
        </authorList>
    </citation>
    <scope>NUCLEOTIDE SEQUENCE [LARGE SCALE GENOMIC DNA]</scope>
    <source>
        <strain evidence="6 7">IITR13</strain>
    </source>
</reference>
<evidence type="ECO:0000256" key="1">
    <source>
        <dbReference type="ARBA" id="ARBA00023015"/>
    </source>
</evidence>
<comment type="caution">
    <text evidence="6">The sequence shown here is derived from an EMBL/GenBank/DDBJ whole genome shotgun (WGS) entry which is preliminary data.</text>
</comment>
<dbReference type="InterPro" id="IPR011075">
    <property type="entry name" value="TetR_C"/>
</dbReference>